<sequence>MTSSIPRVGTSLLLRSKYIIPQHLLSHRCACLETVIYCHQRNENVSSHFYNVKRRKHSTATSKLYQKILLPQHGQNGTLLLRSTSKSIGQVDIIPQWRDDTMLELVPIVMSEDMENNSNDGNATNQNMSDDDLDVKEVQYDEESSSSEEHQTVTCGGLQFTLHRDGISTALGRKGSLVEVDVDVNASTAADNNEGMSSLSQWWKLVATVPEKSNITCNITKGNINVIGSKLEGDAHLATYDGDIKVSKLRGHDVTLNNTWNTSSDDTSSTSSSSPGLIYVQKGIEAQTVRISSSNRVRARMVNGSDVSVQVGVPSTSVNEREEQVTGDDEQTENKLDEDDAGFRIDIGSLYISGSSECEARLNADEVDSSTGLVRVKSSHGHVIVHAKTKQNASLGEVKHQTNPFVDLGGVNGSCDVTLEVDGDSRDVKAISPTHHETLVTTRVHFDSLSPDSISTITSSHLGGRCDEAIVSVTVDRKVEADLRLLAINTGAESMPIDMDRLTSDELDDVESTLLDVEKCIQKSESYNTAKSAESISIETEAFDSVIESKELPESECFQYKQGTIRNRSGEPDSRFDIRSSPSRGKINIDSAASQALSGFQGKNNDSDSNADDNSHLPLLAVATNGKIKLETLSWLGAIARRYGLEGQQELGRTASRRPRLS</sequence>
<gene>
    <name evidence="2" type="ORF">SMAR0320_LOCUS4531</name>
</gene>
<dbReference type="EMBL" id="HBGZ01006434">
    <property type="protein sequence ID" value="CAD9584241.1"/>
    <property type="molecule type" value="Transcribed_RNA"/>
</dbReference>
<feature type="compositionally biased region" description="Basic and acidic residues" evidence="1">
    <location>
        <begin position="568"/>
        <end position="578"/>
    </location>
</feature>
<reference evidence="2" key="1">
    <citation type="submission" date="2021-01" db="EMBL/GenBank/DDBJ databases">
        <authorList>
            <person name="Corre E."/>
            <person name="Pelletier E."/>
            <person name="Niang G."/>
            <person name="Scheremetjew M."/>
            <person name="Finn R."/>
            <person name="Kale V."/>
            <person name="Holt S."/>
            <person name="Cochrane G."/>
            <person name="Meng A."/>
            <person name="Brown T."/>
            <person name="Cohen L."/>
        </authorList>
    </citation>
    <scope>NUCLEOTIDE SEQUENCE</scope>
    <source>
        <strain evidence="2">SM1012Den-03</strain>
    </source>
</reference>
<feature type="region of interest" description="Disordered" evidence="1">
    <location>
        <begin position="566"/>
        <end position="586"/>
    </location>
</feature>
<proteinExistence type="predicted"/>
<evidence type="ECO:0000256" key="1">
    <source>
        <dbReference type="SAM" id="MobiDB-lite"/>
    </source>
</evidence>
<name>A0A7S2KSW4_9STRA</name>
<feature type="region of interest" description="Disordered" evidence="1">
    <location>
        <begin position="314"/>
        <end position="333"/>
    </location>
</feature>
<organism evidence="2">
    <name type="scientific">Skeletonema marinoi</name>
    <dbReference type="NCBI Taxonomy" id="267567"/>
    <lineage>
        <taxon>Eukaryota</taxon>
        <taxon>Sar</taxon>
        <taxon>Stramenopiles</taxon>
        <taxon>Ochrophyta</taxon>
        <taxon>Bacillariophyta</taxon>
        <taxon>Coscinodiscophyceae</taxon>
        <taxon>Thalassiosirophycidae</taxon>
        <taxon>Thalassiosirales</taxon>
        <taxon>Skeletonemataceae</taxon>
        <taxon>Skeletonema</taxon>
        <taxon>Skeletonema marinoi-dohrnii complex</taxon>
    </lineage>
</organism>
<dbReference type="AlphaFoldDB" id="A0A7S2KSW4"/>
<accession>A0A7S2KSW4</accession>
<evidence type="ECO:0000313" key="2">
    <source>
        <dbReference type="EMBL" id="CAD9584241.1"/>
    </source>
</evidence>
<evidence type="ECO:0008006" key="3">
    <source>
        <dbReference type="Google" id="ProtNLM"/>
    </source>
</evidence>
<protein>
    <recommendedName>
        <fullName evidence="3">Adhesin domain-containing protein</fullName>
    </recommendedName>
</protein>